<proteinExistence type="predicted"/>
<dbReference type="OrthoDB" id="5347061at2759"/>
<dbReference type="EMBL" id="PXOG01000011">
    <property type="protein sequence ID" value="RGP81276.1"/>
    <property type="molecule type" value="Genomic_DNA"/>
</dbReference>
<name>A0A395T9Y1_9HYPO</name>
<comment type="caution">
    <text evidence="2">The sequence shown here is derived from an EMBL/GenBank/DDBJ whole genome shotgun (WGS) entry which is preliminary data.</text>
</comment>
<evidence type="ECO:0000313" key="2">
    <source>
        <dbReference type="EMBL" id="RGP81276.1"/>
    </source>
</evidence>
<keyword evidence="3" id="KW-1185">Reference proteome</keyword>
<dbReference type="Proteomes" id="UP000266234">
    <property type="component" value="Unassembled WGS sequence"/>
</dbReference>
<evidence type="ECO:0000259" key="1">
    <source>
        <dbReference type="Pfam" id="PF06985"/>
    </source>
</evidence>
<gene>
    <name evidence="2" type="ORF">FLONG3_420</name>
</gene>
<reference evidence="2 3" key="1">
    <citation type="journal article" date="2018" name="PLoS Pathog.">
        <title>Evolution of structural diversity of trichothecenes, a family of toxins produced by plant pathogenic and entomopathogenic fungi.</title>
        <authorList>
            <person name="Proctor R.H."/>
            <person name="McCormick S.P."/>
            <person name="Kim H.S."/>
            <person name="Cardoza R.E."/>
            <person name="Stanley A.M."/>
            <person name="Lindo L."/>
            <person name="Kelly A."/>
            <person name="Brown D.W."/>
            <person name="Lee T."/>
            <person name="Vaughan M.M."/>
            <person name="Alexander N.J."/>
            <person name="Busman M."/>
            <person name="Gutierrez S."/>
        </authorList>
    </citation>
    <scope>NUCLEOTIDE SEQUENCE [LARGE SCALE GENOMIC DNA]</scope>
    <source>
        <strain evidence="2 3">NRRL 20695</strain>
    </source>
</reference>
<dbReference type="InterPro" id="IPR010730">
    <property type="entry name" value="HET"/>
</dbReference>
<accession>A0A395T9Y1</accession>
<dbReference type="PANTHER" id="PTHR33112">
    <property type="entry name" value="DOMAIN PROTEIN, PUTATIVE-RELATED"/>
    <property type="match status" value="1"/>
</dbReference>
<organism evidence="2 3">
    <name type="scientific">Fusarium longipes</name>
    <dbReference type="NCBI Taxonomy" id="694270"/>
    <lineage>
        <taxon>Eukaryota</taxon>
        <taxon>Fungi</taxon>
        <taxon>Dikarya</taxon>
        <taxon>Ascomycota</taxon>
        <taxon>Pezizomycotina</taxon>
        <taxon>Sordariomycetes</taxon>
        <taxon>Hypocreomycetidae</taxon>
        <taxon>Hypocreales</taxon>
        <taxon>Nectriaceae</taxon>
        <taxon>Fusarium</taxon>
    </lineage>
</organism>
<evidence type="ECO:0000313" key="3">
    <source>
        <dbReference type="Proteomes" id="UP000266234"/>
    </source>
</evidence>
<dbReference type="PANTHER" id="PTHR33112:SF16">
    <property type="entry name" value="HETEROKARYON INCOMPATIBILITY DOMAIN-CONTAINING PROTEIN"/>
    <property type="match status" value="1"/>
</dbReference>
<dbReference type="AlphaFoldDB" id="A0A395T9Y1"/>
<sequence>MNNIDWHDLPATFRDAVAVCRSMDIRYLWIDSLCILQNFAGMTPDEVEITSQDFVLENSNMAGTYQNSHFTISADLSTHMDSGMFSTEPVDDYSVEVTTDDGQRTSLFVRQCEINHYTERPELERRGWTLQEFLLPPRVLHFGMYDIEWRCGTHFACECGEIGLQEAEACFSWHRHNDFQESTRTPPDDPQGILVWWEQVVNNYCNRGLTNATDKLPALSGLAQRRNQIRSGVYLAGLWQESLLHDLCWYSAIYHQVSYYHEIRRPIHYRAPSWSWASLDGPGSCFWWWIGPDRRHPCKPKGEPEPACIFIDAACELATNDQTGAVKGGYLDMAVALIPGGISPYTGDLFDISNRWLHGLETPHELEIVTLDCPGEEGAAIGDRVFCAPIAQFRSPDELQYGCLVLQQLDAGTYRRVGFCSLTGRVGSTPSECNRGWYEQNQSVLSTLDDYVIPDSSRVRIRII</sequence>
<dbReference type="Pfam" id="PF06985">
    <property type="entry name" value="HET"/>
    <property type="match status" value="1"/>
</dbReference>
<dbReference type="STRING" id="694270.A0A395T9Y1"/>
<feature type="domain" description="Heterokaryon incompatibility" evidence="1">
    <location>
        <begin position="6"/>
        <end position="132"/>
    </location>
</feature>
<protein>
    <recommendedName>
        <fullName evidence="1">Heterokaryon incompatibility domain-containing protein</fullName>
    </recommendedName>
</protein>